<evidence type="ECO:0000256" key="7">
    <source>
        <dbReference type="SAM" id="Phobius"/>
    </source>
</evidence>
<sequence length="868" mass="93629">KPKNPSCTVRENTAVPGDIESVTVSCSTTKVYPEAKCSFERTTNGGASVTINKTPTYNPTALTGTPVYYRSECSVDVPVAELGEGTHSFSAFIYPDVTDGINLVTATTASTTVTLTLPEASYTCTPEMIQGYFNGKSARCTCSLTSDGYPKGQAQWYRGSQTVPGVPGGVLDLTFSGSSPVEIGICKGVSAIGESPGSTLTAQFAFFEQDTVELTSADDNSTFDLCDDNNQIPVTCAVLKGNVIPAPTFSFSQTNVLFDNLQERQVGSYYKNQIDLRPVYGGIHQVICTVTNTIISETQRKEISLTFRKPPPLPPKITITGETYQDVNALNRLTLAAGYTGDMTCRVEGGYPKAHTTQLTCGSLTASGGENVATLKFQAGQLTKDMDGTECRCTSQHATGCYNDKETSLTLDVNYAPVVTFTHDYGLSQFNVGDTPTFTCTAQGNPPPSLTITRKRTDQQLAGVQRNLKTTELTKIMEPLDCLNTDVYVCTGQNIQGVTTIENNVVVKCPQQLALNINQPEAVKVVLAETAKVGVEIYGYPTPHLLTLMRTRYNTNLTGSARHLIEYSPGQAPFGFVNVIISDVVEEDFTNYTIAVDNGVGDPLVYTFYLVEEKQEEQKDDSDDDDTVATAVGATVAAVVVLVIAVIVVVLVKRYRASRKSKAFTSSREANYTDVFPDPADGYEMPVTENEGEASRKPKAFTPSSEVNYIDIFPDPADGYEMPVNECEEEGMQPEASAPPLSPSDISLEQPYESYSSPQQQGNNDTDNNSYSHLSFGIGEEKSVYANKAGHGTGEEKSVYANKAYNDTGEGKSVYANRAGHDIGEEKSVYANKAYNDTGEGKSVYVNTAGHDIGGEKSVYVNTTGHVN</sequence>
<evidence type="ECO:0000256" key="6">
    <source>
        <dbReference type="SAM" id="MobiDB-lite"/>
    </source>
</evidence>
<dbReference type="PANTHER" id="PTHR11640">
    <property type="entry name" value="NEPHRIN"/>
    <property type="match status" value="1"/>
</dbReference>
<dbReference type="InterPro" id="IPR007110">
    <property type="entry name" value="Ig-like_dom"/>
</dbReference>
<organism evidence="9 10">
    <name type="scientific">Plakobranchus ocellatus</name>
    <dbReference type="NCBI Taxonomy" id="259542"/>
    <lineage>
        <taxon>Eukaryota</taxon>
        <taxon>Metazoa</taxon>
        <taxon>Spiralia</taxon>
        <taxon>Lophotrochozoa</taxon>
        <taxon>Mollusca</taxon>
        <taxon>Gastropoda</taxon>
        <taxon>Heterobranchia</taxon>
        <taxon>Euthyneura</taxon>
        <taxon>Panpulmonata</taxon>
        <taxon>Sacoglossa</taxon>
        <taxon>Placobranchoidea</taxon>
        <taxon>Plakobranchidae</taxon>
        <taxon>Plakobranchus</taxon>
    </lineage>
</organism>
<dbReference type="SUPFAM" id="SSF48726">
    <property type="entry name" value="Immunoglobulin"/>
    <property type="match status" value="1"/>
</dbReference>
<evidence type="ECO:0000256" key="3">
    <source>
        <dbReference type="ARBA" id="ARBA00023157"/>
    </source>
</evidence>
<dbReference type="Gene3D" id="2.60.40.10">
    <property type="entry name" value="Immunoglobulins"/>
    <property type="match status" value="1"/>
</dbReference>
<accession>A0AAV3ZGQ5</accession>
<dbReference type="PROSITE" id="PS50835">
    <property type="entry name" value="IG_LIKE"/>
    <property type="match status" value="1"/>
</dbReference>
<dbReference type="GO" id="GO:0050839">
    <property type="term" value="F:cell adhesion molecule binding"/>
    <property type="evidence" value="ECO:0007669"/>
    <property type="project" value="TreeGrafter"/>
</dbReference>
<evidence type="ECO:0000256" key="5">
    <source>
        <dbReference type="ARBA" id="ARBA00023319"/>
    </source>
</evidence>
<keyword evidence="5" id="KW-0393">Immunoglobulin domain</keyword>
<keyword evidence="10" id="KW-1185">Reference proteome</keyword>
<dbReference type="PANTHER" id="PTHR11640:SF164">
    <property type="entry name" value="MAM DOMAIN-CONTAINING GLYCOSYLPHOSPHATIDYLINOSITOL ANCHOR PROTEIN 1"/>
    <property type="match status" value="1"/>
</dbReference>
<feature type="compositionally biased region" description="Low complexity" evidence="6">
    <location>
        <begin position="749"/>
        <end position="761"/>
    </location>
</feature>
<gene>
    <name evidence="9" type="ORF">PoB_002004900</name>
</gene>
<evidence type="ECO:0000256" key="4">
    <source>
        <dbReference type="ARBA" id="ARBA00023180"/>
    </source>
</evidence>
<dbReference type="InterPro" id="IPR013783">
    <property type="entry name" value="Ig-like_fold"/>
</dbReference>
<keyword evidence="2 7" id="KW-0472">Membrane</keyword>
<reference evidence="9 10" key="1">
    <citation type="journal article" date="2021" name="Elife">
        <title>Chloroplast acquisition without the gene transfer in kleptoplastic sea slugs, Plakobranchus ocellatus.</title>
        <authorList>
            <person name="Maeda T."/>
            <person name="Takahashi S."/>
            <person name="Yoshida T."/>
            <person name="Shimamura S."/>
            <person name="Takaki Y."/>
            <person name="Nagai Y."/>
            <person name="Toyoda A."/>
            <person name="Suzuki Y."/>
            <person name="Arimoto A."/>
            <person name="Ishii H."/>
            <person name="Satoh N."/>
            <person name="Nishiyama T."/>
            <person name="Hasebe M."/>
            <person name="Maruyama T."/>
            <person name="Minagawa J."/>
            <person name="Obokata J."/>
            <person name="Shigenobu S."/>
        </authorList>
    </citation>
    <scope>NUCLEOTIDE SEQUENCE [LARGE SCALE GENOMIC DNA]</scope>
</reference>
<keyword evidence="9" id="KW-0675">Receptor</keyword>
<dbReference type="Proteomes" id="UP000735302">
    <property type="component" value="Unassembled WGS sequence"/>
</dbReference>
<feature type="transmembrane region" description="Helical" evidence="7">
    <location>
        <begin position="628"/>
        <end position="652"/>
    </location>
</feature>
<dbReference type="GO" id="GO:0098609">
    <property type="term" value="P:cell-cell adhesion"/>
    <property type="evidence" value="ECO:0007669"/>
    <property type="project" value="TreeGrafter"/>
</dbReference>
<keyword evidence="7" id="KW-1133">Transmembrane helix</keyword>
<evidence type="ECO:0000256" key="2">
    <source>
        <dbReference type="ARBA" id="ARBA00023136"/>
    </source>
</evidence>
<keyword evidence="4" id="KW-0325">Glycoprotein</keyword>
<comment type="caution">
    <text evidence="9">The sequence shown here is derived from an EMBL/GenBank/DDBJ whole genome shotgun (WGS) entry which is preliminary data.</text>
</comment>
<keyword evidence="7" id="KW-0812">Transmembrane</keyword>
<proteinExistence type="predicted"/>
<comment type="subcellular location">
    <subcellularLocation>
        <location evidence="1">Membrane</location>
        <topology evidence="1">Single-pass type I membrane protein</topology>
    </subcellularLocation>
</comment>
<feature type="domain" description="Ig-like" evidence="8">
    <location>
        <begin position="417"/>
        <end position="506"/>
    </location>
</feature>
<dbReference type="GO" id="GO:0005886">
    <property type="term" value="C:plasma membrane"/>
    <property type="evidence" value="ECO:0007669"/>
    <property type="project" value="TreeGrafter"/>
</dbReference>
<protein>
    <submittedName>
        <fullName evidence="9">Fibroblast growth factor receptor 3</fullName>
    </submittedName>
</protein>
<evidence type="ECO:0000313" key="10">
    <source>
        <dbReference type="Proteomes" id="UP000735302"/>
    </source>
</evidence>
<evidence type="ECO:0000259" key="8">
    <source>
        <dbReference type="PROSITE" id="PS50835"/>
    </source>
</evidence>
<feature type="non-terminal residue" evidence="9">
    <location>
        <position position="1"/>
    </location>
</feature>
<name>A0AAV3ZGQ5_9GAST</name>
<evidence type="ECO:0000313" key="9">
    <source>
        <dbReference type="EMBL" id="GFN93543.1"/>
    </source>
</evidence>
<dbReference type="GO" id="GO:0005911">
    <property type="term" value="C:cell-cell junction"/>
    <property type="evidence" value="ECO:0007669"/>
    <property type="project" value="TreeGrafter"/>
</dbReference>
<evidence type="ECO:0000256" key="1">
    <source>
        <dbReference type="ARBA" id="ARBA00004479"/>
    </source>
</evidence>
<dbReference type="InterPro" id="IPR036179">
    <property type="entry name" value="Ig-like_dom_sf"/>
</dbReference>
<feature type="compositionally biased region" description="Polar residues" evidence="6">
    <location>
        <begin position="762"/>
        <end position="773"/>
    </location>
</feature>
<dbReference type="AlphaFoldDB" id="A0AAV3ZGQ5"/>
<dbReference type="EMBL" id="BLXT01002354">
    <property type="protein sequence ID" value="GFN93543.1"/>
    <property type="molecule type" value="Genomic_DNA"/>
</dbReference>
<feature type="region of interest" description="Disordered" evidence="6">
    <location>
        <begin position="728"/>
        <end position="774"/>
    </location>
</feature>
<feature type="region of interest" description="Disordered" evidence="6">
    <location>
        <begin position="673"/>
        <end position="701"/>
    </location>
</feature>
<keyword evidence="3" id="KW-1015">Disulfide bond</keyword>
<dbReference type="InterPro" id="IPR051275">
    <property type="entry name" value="Cell_adhesion_signaling"/>
</dbReference>